<organism evidence="2">
    <name type="scientific">Odontella aurita</name>
    <dbReference type="NCBI Taxonomy" id="265563"/>
    <lineage>
        <taxon>Eukaryota</taxon>
        <taxon>Sar</taxon>
        <taxon>Stramenopiles</taxon>
        <taxon>Ochrophyta</taxon>
        <taxon>Bacillariophyta</taxon>
        <taxon>Mediophyceae</taxon>
        <taxon>Biddulphiophycidae</taxon>
        <taxon>Eupodiscales</taxon>
        <taxon>Odontellaceae</taxon>
        <taxon>Odontella</taxon>
    </lineage>
</organism>
<name>A0A7S4MRJ7_9STRA</name>
<accession>A0A7S4MRJ7</accession>
<feature type="compositionally biased region" description="Low complexity" evidence="1">
    <location>
        <begin position="349"/>
        <end position="359"/>
    </location>
</feature>
<sequence length="399" mass="42681">MSPSAVKSLAHFDEIAQIEIAQNITMAGEKSLSAASEAAVGGGNIHTRNVQVVHICGGSAVASSSGGLPDIGKLALDVTTPCTFGRARSESLTNTDESSSEGDDPTTTTSDSAPAPSSSTPISPDADERPDSHREDGVMAPGEAHEAPPPFLRTASLPTNEPERTPSILAAASNALRFSDGMIDVGGMTISGQEEEEGEAPAPPAKRVSFGRLSVRKYPIVLGDHPECSCGPPVTLGWTYRQFSPVGLDEYETRRATVRRRNQNEMLLPYLKRREILTRRSGHTEAEMMEATREAERVRKQRRKTVRTLRFQRVEEVAEATARGLRKLRPGRSGERGSVSPVAGGAPAAKTASSTNRRTSSSKRRTDMDSSQGGGSGEEGSLSARWHRDSIQKVHTEAA</sequence>
<dbReference type="EMBL" id="HBKQ01022051">
    <property type="protein sequence ID" value="CAE2238779.1"/>
    <property type="molecule type" value="Transcribed_RNA"/>
</dbReference>
<feature type="compositionally biased region" description="Basic and acidic residues" evidence="1">
    <location>
        <begin position="126"/>
        <end position="137"/>
    </location>
</feature>
<feature type="region of interest" description="Disordered" evidence="1">
    <location>
        <begin position="325"/>
        <end position="399"/>
    </location>
</feature>
<protein>
    <submittedName>
        <fullName evidence="2">Uncharacterized protein</fullName>
    </submittedName>
</protein>
<feature type="region of interest" description="Disordered" evidence="1">
    <location>
        <begin position="87"/>
        <end position="163"/>
    </location>
</feature>
<gene>
    <name evidence="2" type="ORF">OAUR00152_LOCUS14963</name>
</gene>
<feature type="compositionally biased region" description="Low complexity" evidence="1">
    <location>
        <begin position="105"/>
        <end position="124"/>
    </location>
</feature>
<feature type="compositionally biased region" description="Basic and acidic residues" evidence="1">
    <location>
        <begin position="386"/>
        <end position="399"/>
    </location>
</feature>
<evidence type="ECO:0000256" key="1">
    <source>
        <dbReference type="SAM" id="MobiDB-lite"/>
    </source>
</evidence>
<proteinExistence type="predicted"/>
<evidence type="ECO:0000313" key="2">
    <source>
        <dbReference type="EMBL" id="CAE2238779.1"/>
    </source>
</evidence>
<dbReference type="AlphaFoldDB" id="A0A7S4MRJ7"/>
<reference evidence="2" key="1">
    <citation type="submission" date="2021-01" db="EMBL/GenBank/DDBJ databases">
        <authorList>
            <person name="Corre E."/>
            <person name="Pelletier E."/>
            <person name="Niang G."/>
            <person name="Scheremetjew M."/>
            <person name="Finn R."/>
            <person name="Kale V."/>
            <person name="Holt S."/>
            <person name="Cochrane G."/>
            <person name="Meng A."/>
            <person name="Brown T."/>
            <person name="Cohen L."/>
        </authorList>
    </citation>
    <scope>NUCLEOTIDE SEQUENCE</scope>
    <source>
        <strain evidence="2">Isolate 1302-5</strain>
    </source>
</reference>